<gene>
    <name evidence="3" type="ORF">MMAB1_3143</name>
</gene>
<evidence type="ECO:0000256" key="1">
    <source>
        <dbReference type="SAM" id="Coils"/>
    </source>
</evidence>
<dbReference type="GeneID" id="78737003"/>
<evidence type="ECO:0000313" key="4">
    <source>
        <dbReference type="Proteomes" id="UP000069850"/>
    </source>
</evidence>
<protein>
    <recommendedName>
        <fullName evidence="2">CobN/magnesium chelatase domain-containing protein</fullName>
    </recommendedName>
</protein>
<keyword evidence="1" id="KW-0175">Coiled coil</keyword>
<dbReference type="Pfam" id="PF02514">
    <property type="entry name" value="CobN-Mg_chel"/>
    <property type="match status" value="1"/>
</dbReference>
<evidence type="ECO:0000259" key="2">
    <source>
        <dbReference type="Pfam" id="PF02514"/>
    </source>
</evidence>
<dbReference type="PANTHER" id="PTHR44119">
    <property type="entry name" value="MAGNESIUM-CHELATASE SUBUNIT CHLH, CHLOROPLASTIC"/>
    <property type="match status" value="1"/>
</dbReference>
<dbReference type="EMBL" id="LT158599">
    <property type="protein sequence ID" value="CVK34356.1"/>
    <property type="molecule type" value="Genomic_DNA"/>
</dbReference>
<dbReference type="PANTHER" id="PTHR44119:SF7">
    <property type="entry name" value="MAGNESIUM CHELATASE SUBUNIT"/>
    <property type="match status" value="1"/>
</dbReference>
<feature type="coiled-coil region" evidence="1">
    <location>
        <begin position="3"/>
        <end position="30"/>
    </location>
</feature>
<proteinExistence type="predicted"/>
<evidence type="ECO:0000313" key="3">
    <source>
        <dbReference type="EMBL" id="CVK34356.1"/>
    </source>
</evidence>
<dbReference type="AlphaFoldDB" id="A0A120N6S9"/>
<accession>A0A120N6S9</accession>
<reference evidence="3 4" key="1">
    <citation type="submission" date="2016-01" db="EMBL/GenBank/DDBJ databases">
        <authorList>
            <person name="Manzoor S."/>
        </authorList>
    </citation>
    <scope>NUCLEOTIDE SEQUENCE [LARGE SCALE GENOMIC DNA]</scope>
    <source>
        <strain evidence="3">Methanoculleus sp MAB1</strain>
    </source>
</reference>
<sequence>MTSSDLYAGLKELEEQIADYNRAKDVDRARAHALEHTIADLLVQTGIADEMGFRAMHEDGTPFEEVVAAAHTAVTRIADTRIPDGMHIFGEVPEGERRVEFIHAIMRYNGEVRDAVLRMTGHDASTADDALLRDAEAAAKSLIAAILEGEPPDRAAERVLGDRLRRLDLEALQKIQDGVLDLAARIDDSDEIGSLLSGCAGGYIPPGPSGLITRGKPEVLPTGRNFYSLDPFRIPTRAAWRIGTRLAESVIQKYIEEHRAIPENIGMYWMASDVMWADGEQLAQVFSLIGVEPVWTDGRVRSYRVVPLEELGRPRIDVTIRMSGILRDCFYSCIELLDDAIREVAGLDEPPEMNFIRKHALEGSGTARIFGSRPGTYGNGVSLAVYASAWKEEADLAEVFLRWNSYAYGRDNFGEESPETFSAQLATVDLTFNKTVTDEYDLLGCCCYFGAHGGLTGAVRALSNRDVPAYYGDTRDRDRVEVRTLAEEIRRVVRAKLLNPKWIEGMKRHGYKGAGDISRQVGTVYGWEATTQEVDDRIFDDITRTFVLDAEMRQFFADENPWALEEIGRRLLEAHERGLWDADPDVLEGLRAAYLEMEGWIEDRMGDAGGDVQGGAVRVVTVGDVKALRGAREKE</sequence>
<name>A0A120N6S9_9EURY</name>
<feature type="domain" description="CobN/magnesium chelatase" evidence="2">
    <location>
        <begin position="1"/>
        <end position="586"/>
    </location>
</feature>
<dbReference type="KEGG" id="mema:MMAB1_3143"/>
<dbReference type="InterPro" id="IPR003672">
    <property type="entry name" value="CobN/Mg_chltase"/>
</dbReference>
<dbReference type="Proteomes" id="UP000069850">
    <property type="component" value="Chromosome 1"/>
</dbReference>
<dbReference type="RefSeq" id="WP_272946997.1">
    <property type="nucleotide sequence ID" value="NZ_LT158599.1"/>
</dbReference>
<organism evidence="3 4">
    <name type="scientific">Methanoculleus bourgensis</name>
    <dbReference type="NCBI Taxonomy" id="83986"/>
    <lineage>
        <taxon>Archaea</taxon>
        <taxon>Methanobacteriati</taxon>
        <taxon>Methanobacteriota</taxon>
        <taxon>Stenosarchaea group</taxon>
        <taxon>Methanomicrobia</taxon>
        <taxon>Methanomicrobiales</taxon>
        <taxon>Methanomicrobiaceae</taxon>
        <taxon>Methanoculleus</taxon>
    </lineage>
</organism>